<accession>A0A9P5VMA5</accession>
<dbReference type="InterPro" id="IPR003653">
    <property type="entry name" value="Peptidase_C48_C"/>
</dbReference>
<evidence type="ECO:0000256" key="5">
    <source>
        <dbReference type="ARBA" id="ARBA00022801"/>
    </source>
</evidence>
<keyword evidence="4" id="KW-0833">Ubl conjugation pathway</keyword>
<keyword evidence="3" id="KW-0645">Protease</keyword>
<name>A0A9P5VMA5_9FUNG</name>
<feature type="compositionally biased region" description="Polar residues" evidence="6">
    <location>
        <begin position="251"/>
        <end position="276"/>
    </location>
</feature>
<keyword evidence="9" id="KW-1185">Reference proteome</keyword>
<protein>
    <recommendedName>
        <fullName evidence="7">Ubiquitin-like protease family profile domain-containing protein</fullName>
    </recommendedName>
</protein>
<feature type="compositionally biased region" description="Low complexity" evidence="6">
    <location>
        <begin position="314"/>
        <end position="325"/>
    </location>
</feature>
<dbReference type="InterPro" id="IPR051947">
    <property type="entry name" value="Sentrin-specific_protease"/>
</dbReference>
<dbReference type="PANTHER" id="PTHR46896">
    <property type="entry name" value="SENTRIN-SPECIFIC PROTEASE"/>
    <property type="match status" value="1"/>
</dbReference>
<evidence type="ECO:0000313" key="9">
    <source>
        <dbReference type="Proteomes" id="UP000696485"/>
    </source>
</evidence>
<dbReference type="InterPro" id="IPR038765">
    <property type="entry name" value="Papain-like_cys_pep_sf"/>
</dbReference>
<dbReference type="Pfam" id="PF02902">
    <property type="entry name" value="Peptidase_C48"/>
    <property type="match status" value="1"/>
</dbReference>
<evidence type="ECO:0000256" key="1">
    <source>
        <dbReference type="ARBA" id="ARBA00005234"/>
    </source>
</evidence>
<dbReference type="GO" id="GO:0005634">
    <property type="term" value="C:nucleus"/>
    <property type="evidence" value="ECO:0007669"/>
    <property type="project" value="TreeGrafter"/>
</dbReference>
<comment type="similarity">
    <text evidence="1">Belongs to the peptidase C48 family.</text>
</comment>
<dbReference type="PROSITE" id="PS50600">
    <property type="entry name" value="ULP_PROTEASE"/>
    <property type="match status" value="1"/>
</dbReference>
<evidence type="ECO:0000256" key="4">
    <source>
        <dbReference type="ARBA" id="ARBA00022786"/>
    </source>
</evidence>
<dbReference type="EMBL" id="JAAAUY010000293">
    <property type="protein sequence ID" value="KAF9331925.1"/>
    <property type="molecule type" value="Genomic_DNA"/>
</dbReference>
<proteinExistence type="inferred from homology"/>
<gene>
    <name evidence="8" type="ORF">BG006_005213</name>
</gene>
<comment type="caution">
    <text evidence="8">The sequence shown here is derived from an EMBL/GenBank/DDBJ whole genome shotgun (WGS) entry which is preliminary data.</text>
</comment>
<dbReference type="Gene3D" id="3.40.395.10">
    <property type="entry name" value="Adenoviral Proteinase, Chain A"/>
    <property type="match status" value="1"/>
</dbReference>
<evidence type="ECO:0000256" key="3">
    <source>
        <dbReference type="ARBA" id="ARBA00022670"/>
    </source>
</evidence>
<dbReference type="Proteomes" id="UP000696485">
    <property type="component" value="Unassembled WGS sequence"/>
</dbReference>
<feature type="region of interest" description="Disordered" evidence="6">
    <location>
        <begin position="250"/>
        <end position="328"/>
    </location>
</feature>
<evidence type="ECO:0000313" key="8">
    <source>
        <dbReference type="EMBL" id="KAF9331925.1"/>
    </source>
</evidence>
<dbReference type="SUPFAM" id="SSF54001">
    <property type="entry name" value="Cysteine proteinases"/>
    <property type="match status" value="1"/>
</dbReference>
<evidence type="ECO:0000259" key="7">
    <source>
        <dbReference type="PROSITE" id="PS50600"/>
    </source>
</evidence>
<evidence type="ECO:0000256" key="2">
    <source>
        <dbReference type="ARBA" id="ARBA00022553"/>
    </source>
</evidence>
<dbReference type="GO" id="GO:0005737">
    <property type="term" value="C:cytoplasm"/>
    <property type="evidence" value="ECO:0007669"/>
    <property type="project" value="TreeGrafter"/>
</dbReference>
<organism evidence="8 9">
    <name type="scientific">Podila minutissima</name>
    <dbReference type="NCBI Taxonomy" id="64525"/>
    <lineage>
        <taxon>Eukaryota</taxon>
        <taxon>Fungi</taxon>
        <taxon>Fungi incertae sedis</taxon>
        <taxon>Mucoromycota</taxon>
        <taxon>Mortierellomycotina</taxon>
        <taxon>Mortierellomycetes</taxon>
        <taxon>Mortierellales</taxon>
        <taxon>Mortierellaceae</taxon>
        <taxon>Podila</taxon>
    </lineage>
</organism>
<dbReference type="GO" id="GO:0016926">
    <property type="term" value="P:protein desumoylation"/>
    <property type="evidence" value="ECO:0007669"/>
    <property type="project" value="TreeGrafter"/>
</dbReference>
<keyword evidence="5" id="KW-0378">Hydrolase</keyword>
<dbReference type="GO" id="GO:0070139">
    <property type="term" value="F:SUMO-specific endopeptidase activity"/>
    <property type="evidence" value="ECO:0007669"/>
    <property type="project" value="TreeGrafter"/>
</dbReference>
<dbReference type="PANTHER" id="PTHR46896:SF3">
    <property type="entry name" value="FI06413P-RELATED"/>
    <property type="match status" value="1"/>
</dbReference>
<feature type="domain" description="Ubiquitin-like protease family profile" evidence="7">
    <location>
        <begin position="140"/>
        <end position="405"/>
    </location>
</feature>
<dbReference type="GO" id="GO:0006508">
    <property type="term" value="P:proteolysis"/>
    <property type="evidence" value="ECO:0007669"/>
    <property type="project" value="UniProtKB-KW"/>
</dbReference>
<sequence>MGTFPRATLTKVRVGKQEFMDPEMAVQFGPDRIIIDIGMSVTKIPHSEIKIIEFFITDESPIKLLQINTSGKLPETSNLAPFYDPTPNSSGARKITLYSNSASSIFLDFCTKLKKTDRIRVTTMTLFVYPFKSSAKSKSIAVRQQDVGRLDDDEFLNDTLIELGLKYVHTKIECSNKIRAAETYIFNSFFYERLISGSSKESIISYDAVKSWTNKVDLFSMKYIIVPIHESMHWYLAVIVNPHLLLREEPPSSTRNSPMIDSSDSTSPSEQVTNGESADDPDATKSRRSSTSSTLEDPESLMDQLQKRGKTELSSPSRRSTRNTPAVPIDVEENTMILVMDSLGGQHSSVFRTLRAYLQQELLARKNITKFLGPKEVLAKYATKAPKQENYCDCGLYLLHYAEMFLKYPKQLSNSIVNKTDGTTFWELSRLPKKRQDYRDLVAELMAQFKVYQEQMAAIKP</sequence>
<reference evidence="8" key="1">
    <citation type="journal article" date="2020" name="Fungal Divers.">
        <title>Resolving the Mortierellaceae phylogeny through synthesis of multi-gene phylogenetics and phylogenomics.</title>
        <authorList>
            <person name="Vandepol N."/>
            <person name="Liber J."/>
            <person name="Desiro A."/>
            <person name="Na H."/>
            <person name="Kennedy M."/>
            <person name="Barry K."/>
            <person name="Grigoriev I.V."/>
            <person name="Miller A.N."/>
            <person name="O'Donnell K."/>
            <person name="Stajich J.E."/>
            <person name="Bonito G."/>
        </authorList>
    </citation>
    <scope>NUCLEOTIDE SEQUENCE</scope>
    <source>
        <strain evidence="8">NVP1</strain>
    </source>
</reference>
<keyword evidence="2" id="KW-0597">Phosphoprotein</keyword>
<evidence type="ECO:0000256" key="6">
    <source>
        <dbReference type="SAM" id="MobiDB-lite"/>
    </source>
</evidence>
<dbReference type="AlphaFoldDB" id="A0A9P5VMA5"/>